<dbReference type="PANTHER" id="PTHR15711:SF32">
    <property type="entry name" value="RAP GTPASE ACTIVATING PROTEIN 1, ISOFORM H"/>
    <property type="match status" value="1"/>
</dbReference>
<organism evidence="4 5">
    <name type="scientific">Helobdella robusta</name>
    <name type="common">Californian leech</name>
    <dbReference type="NCBI Taxonomy" id="6412"/>
    <lineage>
        <taxon>Eukaryota</taxon>
        <taxon>Metazoa</taxon>
        <taxon>Spiralia</taxon>
        <taxon>Lophotrochozoa</taxon>
        <taxon>Annelida</taxon>
        <taxon>Clitellata</taxon>
        <taxon>Hirudinea</taxon>
        <taxon>Rhynchobdellida</taxon>
        <taxon>Glossiphoniidae</taxon>
        <taxon>Helobdella</taxon>
    </lineage>
</organism>
<dbReference type="SUPFAM" id="SSF111347">
    <property type="entry name" value="Rap/Ran-GAP"/>
    <property type="match status" value="1"/>
</dbReference>
<dbReference type="KEGG" id="hro:HELRODRAFT_131932"/>
<dbReference type="GO" id="GO:0051056">
    <property type="term" value="P:regulation of small GTPase mediated signal transduction"/>
    <property type="evidence" value="ECO:0007669"/>
    <property type="project" value="InterPro"/>
</dbReference>
<sequence>LRTQASDLIMKYDEHVLTDTYKIGVIYQKMGQVSEESLFGNVGHSAAMEEFLNFLGGRVKLKNFTGFRGGLDTKFDQTGVDSVYSEFKGQKVMFHVSTLLPHSESDAQQLQRKRHIGNDIVSIIFQEDNTPFIPNMVASNFLHAYIVVQPIKRVCVTAREDVPNFGPPLPHPPIFKKGPAFRDFLFAKMINAELSCYKSNKFSELEDRTRSALLESLFQDL</sequence>
<evidence type="ECO:0000313" key="4">
    <source>
        <dbReference type="EnsemblMetazoa" id="HelroP131932"/>
    </source>
</evidence>
<dbReference type="InterPro" id="IPR035974">
    <property type="entry name" value="Rap/Ran-GAP_sf"/>
</dbReference>
<dbReference type="Gene3D" id="3.40.50.11210">
    <property type="entry name" value="Rap/Ran-GAP"/>
    <property type="match status" value="1"/>
</dbReference>
<reference evidence="5" key="1">
    <citation type="submission" date="2012-12" db="EMBL/GenBank/DDBJ databases">
        <authorList>
            <person name="Hellsten U."/>
            <person name="Grimwood J."/>
            <person name="Chapman J.A."/>
            <person name="Shapiro H."/>
            <person name="Aerts A."/>
            <person name="Otillar R.P."/>
            <person name="Terry A.Y."/>
            <person name="Boore J.L."/>
            <person name="Simakov O."/>
            <person name="Marletaz F."/>
            <person name="Cho S.-J."/>
            <person name="Edsinger-Gonzales E."/>
            <person name="Havlak P."/>
            <person name="Kuo D.-H."/>
            <person name="Larsson T."/>
            <person name="Lv J."/>
            <person name="Arendt D."/>
            <person name="Savage R."/>
            <person name="Osoegawa K."/>
            <person name="de Jong P."/>
            <person name="Lindberg D.R."/>
            <person name="Seaver E.C."/>
            <person name="Weisblat D.A."/>
            <person name="Putnam N.H."/>
            <person name="Grigoriev I.V."/>
            <person name="Rokhsar D.S."/>
        </authorList>
    </citation>
    <scope>NUCLEOTIDE SEQUENCE</scope>
</reference>
<accession>T1EHW8</accession>
<proteinExistence type="predicted"/>
<reference evidence="4" key="3">
    <citation type="submission" date="2015-06" db="UniProtKB">
        <authorList>
            <consortium name="EnsemblMetazoa"/>
        </authorList>
    </citation>
    <scope>IDENTIFICATION</scope>
</reference>
<dbReference type="EMBL" id="AMQM01001459">
    <property type="status" value="NOT_ANNOTATED_CDS"/>
    <property type="molecule type" value="Genomic_DNA"/>
</dbReference>
<dbReference type="EMBL" id="AMQM01001458">
    <property type="status" value="NOT_ANNOTATED_CDS"/>
    <property type="molecule type" value="Genomic_DNA"/>
</dbReference>
<gene>
    <name evidence="4" type="primary">20196168</name>
    <name evidence="3" type="ORF">HELRODRAFT_131932</name>
</gene>
<feature type="domain" description="Rap-GAP" evidence="2">
    <location>
        <begin position="9"/>
        <end position="217"/>
    </location>
</feature>
<dbReference type="InParanoid" id="T1EHW8"/>
<dbReference type="PROSITE" id="PS50085">
    <property type="entry name" value="RAPGAP"/>
    <property type="match status" value="1"/>
</dbReference>
<dbReference type="HOGENOM" id="CLU_089180_0_0_1"/>
<dbReference type="STRING" id="6412.T1EHW8"/>
<dbReference type="InterPro" id="IPR000331">
    <property type="entry name" value="Rap/Ran_GAP_dom"/>
</dbReference>
<dbReference type="GeneID" id="20196168"/>
<keyword evidence="5" id="KW-1185">Reference proteome</keyword>
<dbReference type="RefSeq" id="XP_009025826.1">
    <property type="nucleotide sequence ID" value="XM_009027578.1"/>
</dbReference>
<keyword evidence="1" id="KW-0343">GTPase activation</keyword>
<dbReference type="eggNOG" id="KOG3686">
    <property type="taxonomic scope" value="Eukaryota"/>
</dbReference>
<dbReference type="CTD" id="20196168"/>
<evidence type="ECO:0000313" key="3">
    <source>
        <dbReference type="EMBL" id="ESN96707.1"/>
    </source>
</evidence>
<dbReference type="InterPro" id="IPR050989">
    <property type="entry name" value="Rap1_Ran_GAP"/>
</dbReference>
<dbReference type="FunFam" id="3.40.50.11210:FF:000001">
    <property type="entry name" value="Ral GTPase-activating protein subunit alpha-1 isoform 1"/>
    <property type="match status" value="1"/>
</dbReference>
<dbReference type="GO" id="GO:0005096">
    <property type="term" value="F:GTPase activator activity"/>
    <property type="evidence" value="ECO:0007669"/>
    <property type="project" value="UniProtKB-KW"/>
</dbReference>
<dbReference type="EMBL" id="KB097495">
    <property type="protein sequence ID" value="ESN96707.1"/>
    <property type="molecule type" value="Genomic_DNA"/>
</dbReference>
<dbReference type="PANTHER" id="PTHR15711">
    <property type="entry name" value="RAP GTPASE-ACTIVATING PROTEIN"/>
    <property type="match status" value="1"/>
</dbReference>
<evidence type="ECO:0000259" key="2">
    <source>
        <dbReference type="PROSITE" id="PS50085"/>
    </source>
</evidence>
<dbReference type="Proteomes" id="UP000015101">
    <property type="component" value="Unassembled WGS sequence"/>
</dbReference>
<evidence type="ECO:0000256" key="1">
    <source>
        <dbReference type="ARBA" id="ARBA00022468"/>
    </source>
</evidence>
<dbReference type="AlphaFoldDB" id="T1EHW8"/>
<dbReference type="OrthoDB" id="2499658at2759"/>
<evidence type="ECO:0000313" key="5">
    <source>
        <dbReference type="Proteomes" id="UP000015101"/>
    </source>
</evidence>
<dbReference type="OMA" id="HEEEWNG"/>
<protein>
    <recommendedName>
        <fullName evidence="2">Rap-GAP domain-containing protein</fullName>
    </recommendedName>
</protein>
<dbReference type="EnsemblMetazoa" id="HelroT131932">
    <property type="protein sequence ID" value="HelroP131932"/>
    <property type="gene ID" value="HelroG131932"/>
</dbReference>
<reference evidence="3 5" key="2">
    <citation type="journal article" date="2013" name="Nature">
        <title>Insights into bilaterian evolution from three spiralian genomes.</title>
        <authorList>
            <person name="Simakov O."/>
            <person name="Marletaz F."/>
            <person name="Cho S.J."/>
            <person name="Edsinger-Gonzales E."/>
            <person name="Havlak P."/>
            <person name="Hellsten U."/>
            <person name="Kuo D.H."/>
            <person name="Larsson T."/>
            <person name="Lv J."/>
            <person name="Arendt D."/>
            <person name="Savage R."/>
            <person name="Osoegawa K."/>
            <person name="de Jong P."/>
            <person name="Grimwood J."/>
            <person name="Chapman J.A."/>
            <person name="Shapiro H."/>
            <person name="Aerts A."/>
            <person name="Otillar R.P."/>
            <person name="Terry A.Y."/>
            <person name="Boore J.L."/>
            <person name="Grigoriev I.V."/>
            <person name="Lindberg D.R."/>
            <person name="Seaver E.C."/>
            <person name="Weisblat D.A."/>
            <person name="Putnam N.H."/>
            <person name="Rokhsar D.S."/>
        </authorList>
    </citation>
    <scope>NUCLEOTIDE SEQUENCE</scope>
</reference>
<dbReference type="Pfam" id="PF02145">
    <property type="entry name" value="Rap_GAP"/>
    <property type="match status" value="1"/>
</dbReference>
<name>T1EHW8_HELRO</name>